<gene>
    <name evidence="2" type="ORF">ACPOL_4493</name>
</gene>
<evidence type="ECO:0000313" key="2">
    <source>
        <dbReference type="EMBL" id="AXC13765.1"/>
    </source>
</evidence>
<dbReference type="Proteomes" id="UP000253606">
    <property type="component" value="Chromosome"/>
</dbReference>
<dbReference type="PANTHER" id="PTHR13887:SF51">
    <property type="entry name" value="DSBA FAMILY PROTEIN"/>
    <property type="match status" value="1"/>
</dbReference>
<dbReference type="PANTHER" id="PTHR13887">
    <property type="entry name" value="GLUTATHIONE S-TRANSFERASE KAPPA"/>
    <property type="match status" value="1"/>
</dbReference>
<dbReference type="Pfam" id="PF01323">
    <property type="entry name" value="DSBA"/>
    <property type="match status" value="1"/>
</dbReference>
<proteinExistence type="predicted"/>
<feature type="domain" description="DSBA-like thioredoxin" evidence="1">
    <location>
        <begin position="14"/>
        <end position="188"/>
    </location>
</feature>
<organism evidence="2 3">
    <name type="scientific">Acidisarcina polymorpha</name>
    <dbReference type="NCBI Taxonomy" id="2211140"/>
    <lineage>
        <taxon>Bacteria</taxon>
        <taxon>Pseudomonadati</taxon>
        <taxon>Acidobacteriota</taxon>
        <taxon>Terriglobia</taxon>
        <taxon>Terriglobales</taxon>
        <taxon>Acidobacteriaceae</taxon>
        <taxon>Acidisarcina</taxon>
    </lineage>
</organism>
<dbReference type="EMBL" id="CP030840">
    <property type="protein sequence ID" value="AXC13765.1"/>
    <property type="molecule type" value="Genomic_DNA"/>
</dbReference>
<evidence type="ECO:0000313" key="3">
    <source>
        <dbReference type="Proteomes" id="UP000253606"/>
    </source>
</evidence>
<dbReference type="GO" id="GO:0016491">
    <property type="term" value="F:oxidoreductase activity"/>
    <property type="evidence" value="ECO:0007669"/>
    <property type="project" value="InterPro"/>
</dbReference>
<dbReference type="InterPro" id="IPR036249">
    <property type="entry name" value="Thioredoxin-like_sf"/>
</dbReference>
<protein>
    <recommendedName>
        <fullName evidence="1">DSBA-like thioredoxin domain-containing protein</fullName>
    </recommendedName>
</protein>
<accession>A0A2Z5G526</accession>
<dbReference type="SUPFAM" id="SSF52833">
    <property type="entry name" value="Thioredoxin-like"/>
    <property type="match status" value="1"/>
</dbReference>
<sequence>MVETMTATRLHYIYDPLCGWCYAVAPLVKAAREVASIELHGGGMMTGARRQQITPAWREYVAPHDRQITQATGQQFGQAYLNGLLTDHTAWLDSEPPTAAVLAAEQVQEAGLDMLARLYEAHYVEGLRIADAGVLSDLAGELGLDRGPFLEALQSFRGEAVNAHFAESRDLLSAVGARGYPTFVIEREGHLERLDHTPFLGRPEAWQSALKSLKLRPPAPSQLEVGCGPNGCAI</sequence>
<dbReference type="KEGG" id="abas:ACPOL_4493"/>
<dbReference type="AlphaFoldDB" id="A0A2Z5G526"/>
<dbReference type="CDD" id="cd03025">
    <property type="entry name" value="DsbA_FrnE_like"/>
    <property type="match status" value="1"/>
</dbReference>
<evidence type="ECO:0000259" key="1">
    <source>
        <dbReference type="Pfam" id="PF01323"/>
    </source>
</evidence>
<reference evidence="2 3" key="1">
    <citation type="journal article" date="2018" name="Front. Microbiol.">
        <title>Hydrolytic Capabilities as a Key to Environmental Success: Chitinolytic and Cellulolytic Acidobacteria From Acidic Sub-arctic Soils and Boreal Peatlands.</title>
        <authorList>
            <person name="Belova S.E."/>
            <person name="Ravin N.V."/>
            <person name="Pankratov T.A."/>
            <person name="Rakitin A.L."/>
            <person name="Ivanova A.A."/>
            <person name="Beletsky A.V."/>
            <person name="Mardanov A.V."/>
            <person name="Sinninghe Damste J.S."/>
            <person name="Dedysh S.N."/>
        </authorList>
    </citation>
    <scope>NUCLEOTIDE SEQUENCE [LARGE SCALE GENOMIC DNA]</scope>
    <source>
        <strain evidence="2 3">SBC82</strain>
    </source>
</reference>
<dbReference type="Gene3D" id="3.40.30.10">
    <property type="entry name" value="Glutaredoxin"/>
    <property type="match status" value="1"/>
</dbReference>
<keyword evidence="3" id="KW-1185">Reference proteome</keyword>
<dbReference type="InterPro" id="IPR001853">
    <property type="entry name" value="DSBA-like_thioredoxin_dom"/>
</dbReference>
<name>A0A2Z5G526_9BACT</name>